<accession>A0A1L9P1P5</accession>
<keyword evidence="1" id="KW-1133">Transmembrane helix</keyword>
<evidence type="ECO:0000313" key="3">
    <source>
        <dbReference type="Proteomes" id="UP000184514"/>
    </source>
</evidence>
<dbReference type="EMBL" id="MLCB01000033">
    <property type="protein sequence ID" value="OJI95334.1"/>
    <property type="molecule type" value="Genomic_DNA"/>
</dbReference>
<protein>
    <submittedName>
        <fullName evidence="2">Uncharacterized protein</fullName>
    </submittedName>
</protein>
<reference evidence="2 3" key="1">
    <citation type="submission" date="2016-10" db="EMBL/GenBank/DDBJ databases">
        <title>Genome sequence of Planktotalea frisia SH6-1.</title>
        <authorList>
            <person name="Poehlein A."/>
            <person name="Bakenhus I."/>
            <person name="Voget S."/>
            <person name="Brinkhoff T."/>
            <person name="Simon M."/>
        </authorList>
    </citation>
    <scope>NUCLEOTIDE SEQUENCE [LARGE SCALE GENOMIC DNA]</scope>
    <source>
        <strain evidence="2 3">SH6-1</strain>
    </source>
</reference>
<organism evidence="2 3">
    <name type="scientific">Planktotalea frisia</name>
    <dbReference type="NCBI Taxonomy" id="696762"/>
    <lineage>
        <taxon>Bacteria</taxon>
        <taxon>Pseudomonadati</taxon>
        <taxon>Pseudomonadota</taxon>
        <taxon>Alphaproteobacteria</taxon>
        <taxon>Rhodobacterales</taxon>
        <taxon>Paracoccaceae</taxon>
        <taxon>Planktotalea</taxon>
    </lineage>
</organism>
<dbReference type="AlphaFoldDB" id="A0A1L9P1P5"/>
<evidence type="ECO:0000313" key="2">
    <source>
        <dbReference type="EMBL" id="OJI95334.1"/>
    </source>
</evidence>
<sequence>MKRMRDILGWFFLVTPVVWVVRLFMRKRVKG</sequence>
<gene>
    <name evidence="2" type="ORF">PFRI_04250</name>
</gene>
<name>A0A1L9P1P5_9RHOB</name>
<evidence type="ECO:0000256" key="1">
    <source>
        <dbReference type="SAM" id="Phobius"/>
    </source>
</evidence>
<comment type="caution">
    <text evidence="2">The sequence shown here is derived from an EMBL/GenBank/DDBJ whole genome shotgun (WGS) entry which is preliminary data.</text>
</comment>
<keyword evidence="3" id="KW-1185">Reference proteome</keyword>
<keyword evidence="1" id="KW-0812">Transmembrane</keyword>
<keyword evidence="1" id="KW-0472">Membrane</keyword>
<dbReference type="Proteomes" id="UP000184514">
    <property type="component" value="Unassembled WGS sequence"/>
</dbReference>
<feature type="transmembrane region" description="Helical" evidence="1">
    <location>
        <begin position="7"/>
        <end position="25"/>
    </location>
</feature>
<proteinExistence type="predicted"/>